<accession>Q47GG5</accession>
<dbReference type="AlphaFoldDB" id="Q47GG5"/>
<evidence type="ECO:0000313" key="2">
    <source>
        <dbReference type="EMBL" id="AAZ46066.1"/>
    </source>
</evidence>
<dbReference type="HOGENOM" id="CLU_1406707_0_0_4"/>
<evidence type="ECO:0000256" key="1">
    <source>
        <dbReference type="SAM" id="MobiDB-lite"/>
    </source>
</evidence>
<feature type="compositionally biased region" description="Low complexity" evidence="1">
    <location>
        <begin position="1"/>
        <end position="16"/>
    </location>
</feature>
<proteinExistence type="predicted"/>
<sequence>MGVGMSKGKKPSSSSVKAKKGSQNAKGRGVSEVLTDFNKGLEELLKAGLSLDQLYGLLNKAANSDVGRAILEEVFKVISSGFLSFVTLKVEQANQNPSADEALDMQIEVLKVYRNCLELAEELVRQCGVIDYSARDLSPERRLSYTSALQQYASAVFREHSVDVKWAVSEAMLHATLSSDLNEKIDKRGARKI</sequence>
<gene>
    <name evidence="2" type="ordered locus">Daro_1316</name>
</gene>
<organism evidence="2">
    <name type="scientific">Dechloromonas aromatica (strain RCB)</name>
    <dbReference type="NCBI Taxonomy" id="159087"/>
    <lineage>
        <taxon>Bacteria</taxon>
        <taxon>Pseudomonadati</taxon>
        <taxon>Pseudomonadota</taxon>
        <taxon>Betaproteobacteria</taxon>
        <taxon>Rhodocyclales</taxon>
        <taxon>Azonexaceae</taxon>
        <taxon>Dechloromonas</taxon>
    </lineage>
</organism>
<protein>
    <submittedName>
        <fullName evidence="2">Uncharacterized protein</fullName>
    </submittedName>
</protein>
<name>Q47GG5_DECAR</name>
<reference evidence="2" key="1">
    <citation type="submission" date="2005-08" db="EMBL/GenBank/DDBJ databases">
        <title>Complete sequence of Dechloromonas aromatica RCB.</title>
        <authorList>
            <person name="Salinero K.K."/>
            <person name="Copeland A."/>
            <person name="Lucas S."/>
            <person name="Lapidus A."/>
            <person name="Barry K."/>
            <person name="Detter J.C."/>
            <person name="Glavina T."/>
            <person name="Hammon N."/>
            <person name="Israni S."/>
            <person name="Pitluck S."/>
            <person name="Di Bartolo G."/>
            <person name="Trong S."/>
            <person name="Schmutz J."/>
            <person name="Larimer F."/>
            <person name="Land M."/>
            <person name="Ivanova N."/>
            <person name="Richardson P."/>
        </authorList>
    </citation>
    <scope>NUCLEOTIDE SEQUENCE</scope>
    <source>
        <strain evidence="2">RCB</strain>
    </source>
</reference>
<dbReference type="KEGG" id="dar:Daro_1316"/>
<dbReference type="EMBL" id="CP000089">
    <property type="protein sequence ID" value="AAZ46066.1"/>
    <property type="molecule type" value="Genomic_DNA"/>
</dbReference>
<feature type="region of interest" description="Disordered" evidence="1">
    <location>
        <begin position="1"/>
        <end position="24"/>
    </location>
</feature>